<evidence type="ECO:0000313" key="1">
    <source>
        <dbReference type="EMBL" id="EDM25391.1"/>
    </source>
</evidence>
<dbReference type="AlphaFoldDB" id="A6DSN8"/>
<dbReference type="eggNOG" id="ENOG5032SEQ">
    <property type="taxonomic scope" value="Bacteria"/>
</dbReference>
<protein>
    <submittedName>
        <fullName evidence="1">Uncharacterized protein</fullName>
    </submittedName>
</protein>
<dbReference type="OrthoDB" id="9796831at2"/>
<name>A6DSN8_9BACT</name>
<evidence type="ECO:0000313" key="2">
    <source>
        <dbReference type="Proteomes" id="UP000004947"/>
    </source>
</evidence>
<comment type="caution">
    <text evidence="1">The sequence shown here is derived from an EMBL/GenBank/DDBJ whole genome shotgun (WGS) entry which is preliminary data.</text>
</comment>
<sequence length="189" mass="22411">MIKRDEHADVFEVLREQNILTDDLKNLDRDDVGEIYLFFDHDGHDTRADIQKISELLSTFDNETENGRLYLNYPMVEAIKETDLLKNKTWKITKNKQYKSYVSELDHYNDLMRLSKDDWNKVCVRHLKKANWIVNNDYALSTKNSIEQNTIFEGQVANFIQPSNSVSILSAFPLFVDDYFQENELEYRQ</sequence>
<dbReference type="RefSeq" id="WP_007280847.1">
    <property type="nucleotide sequence ID" value="NZ_ABCK01000031.1"/>
</dbReference>
<accession>A6DSN8</accession>
<gene>
    <name evidence="1" type="ORF">LNTAR_22135</name>
</gene>
<dbReference type="EMBL" id="ABCK01000031">
    <property type="protein sequence ID" value="EDM25391.1"/>
    <property type="molecule type" value="Genomic_DNA"/>
</dbReference>
<reference evidence="1 2" key="1">
    <citation type="journal article" date="2010" name="J. Bacteriol.">
        <title>Genome sequence of Lentisphaera araneosa HTCC2155T, the type species of the order Lentisphaerales in the phylum Lentisphaerae.</title>
        <authorList>
            <person name="Thrash J.C."/>
            <person name="Cho J.C."/>
            <person name="Vergin K.L."/>
            <person name="Morris R.M."/>
            <person name="Giovannoni S.J."/>
        </authorList>
    </citation>
    <scope>NUCLEOTIDE SEQUENCE [LARGE SCALE GENOMIC DNA]</scope>
    <source>
        <strain evidence="1 2">HTCC2155</strain>
    </source>
</reference>
<organism evidence="1 2">
    <name type="scientific">Lentisphaera araneosa HTCC2155</name>
    <dbReference type="NCBI Taxonomy" id="313628"/>
    <lineage>
        <taxon>Bacteria</taxon>
        <taxon>Pseudomonadati</taxon>
        <taxon>Lentisphaerota</taxon>
        <taxon>Lentisphaeria</taxon>
        <taxon>Lentisphaerales</taxon>
        <taxon>Lentisphaeraceae</taxon>
        <taxon>Lentisphaera</taxon>
    </lineage>
</organism>
<proteinExistence type="predicted"/>
<dbReference type="Proteomes" id="UP000004947">
    <property type="component" value="Unassembled WGS sequence"/>
</dbReference>
<keyword evidence="2" id="KW-1185">Reference proteome</keyword>